<dbReference type="RefSeq" id="WP_215610134.1">
    <property type="nucleotide sequence ID" value="NZ_JADOES010000037.1"/>
</dbReference>
<evidence type="ECO:0000313" key="1">
    <source>
        <dbReference type="EMBL" id="MBT9317075.1"/>
    </source>
</evidence>
<protein>
    <submittedName>
        <fullName evidence="1">Uncharacterized protein</fullName>
    </submittedName>
</protein>
<dbReference type="AlphaFoldDB" id="A0A947DHK2"/>
<sequence>MTVSTATDDLKALSESDRIDLLKGYAEQDAIFGSPNPRYKQCKVYCDRYLNIRVQMVGTDGLTDADWDLTIF</sequence>
<keyword evidence="2" id="KW-1185">Reference proteome</keyword>
<name>A0A947DHK2_9CYAN</name>
<reference evidence="1" key="1">
    <citation type="submission" date="2020-11" db="EMBL/GenBank/DDBJ databases">
        <authorList>
            <person name="Konstantinou D."/>
            <person name="Gkelis S."/>
            <person name="Popin R."/>
            <person name="Fewer D."/>
            <person name="Sivonen K."/>
        </authorList>
    </citation>
    <scope>NUCLEOTIDE SEQUENCE</scope>
    <source>
        <strain evidence="1">TAU-MAC 1115</strain>
    </source>
</reference>
<comment type="caution">
    <text evidence="1">The sequence shown here is derived from an EMBL/GenBank/DDBJ whole genome shotgun (WGS) entry which is preliminary data.</text>
</comment>
<organism evidence="1 2">
    <name type="scientific">Leptothoe spongobia TAU-MAC 1115</name>
    <dbReference type="NCBI Taxonomy" id="1967444"/>
    <lineage>
        <taxon>Bacteria</taxon>
        <taxon>Bacillati</taxon>
        <taxon>Cyanobacteriota</taxon>
        <taxon>Cyanophyceae</taxon>
        <taxon>Nodosilineales</taxon>
        <taxon>Cymatolegaceae</taxon>
        <taxon>Leptothoe</taxon>
        <taxon>Leptothoe spongobia</taxon>
    </lineage>
</organism>
<dbReference type="EMBL" id="JADOES010000037">
    <property type="protein sequence ID" value="MBT9317075.1"/>
    <property type="molecule type" value="Genomic_DNA"/>
</dbReference>
<gene>
    <name evidence="1" type="ORF">IXB50_16750</name>
</gene>
<dbReference type="Proteomes" id="UP000717364">
    <property type="component" value="Unassembled WGS sequence"/>
</dbReference>
<reference evidence="1" key="2">
    <citation type="journal article" date="2021" name="Mar. Drugs">
        <title>Genome Reduction and Secondary Metabolism of the Marine Sponge-Associated Cyanobacterium Leptothoe.</title>
        <authorList>
            <person name="Konstantinou D."/>
            <person name="Popin R.V."/>
            <person name="Fewer D.P."/>
            <person name="Sivonen K."/>
            <person name="Gkelis S."/>
        </authorList>
    </citation>
    <scope>NUCLEOTIDE SEQUENCE</scope>
    <source>
        <strain evidence="1">TAU-MAC 1115</strain>
    </source>
</reference>
<proteinExistence type="predicted"/>
<evidence type="ECO:0000313" key="2">
    <source>
        <dbReference type="Proteomes" id="UP000717364"/>
    </source>
</evidence>
<accession>A0A947DHK2</accession>